<dbReference type="PANTHER" id="PTHR43213:SF5">
    <property type="entry name" value="BIFUNCTIONAL DTTP_UTP PYROPHOSPHATASE_METHYLTRANSFERASE PROTEIN-RELATED"/>
    <property type="match status" value="1"/>
</dbReference>
<keyword evidence="4" id="KW-0963">Cytoplasm</keyword>
<comment type="subcellular location">
    <subcellularLocation>
        <location evidence="4">Cytoplasm</location>
    </subcellularLocation>
</comment>
<dbReference type="NCBIfam" id="TIGR00172">
    <property type="entry name" value="maf"/>
    <property type="match status" value="1"/>
</dbReference>
<comment type="caution">
    <text evidence="4">Lacks conserved residue(s) required for the propagation of feature annotation.</text>
</comment>
<dbReference type="PIRSF" id="PIRSF006305">
    <property type="entry name" value="Maf"/>
    <property type="match status" value="1"/>
</dbReference>
<dbReference type="Pfam" id="PF02545">
    <property type="entry name" value="Maf"/>
    <property type="match status" value="1"/>
</dbReference>
<comment type="caution">
    <text evidence="5">The sequence shown here is derived from an EMBL/GenBank/DDBJ whole genome shotgun (WGS) entry which is preliminary data.</text>
</comment>
<gene>
    <name evidence="5" type="primary">maf</name>
    <name evidence="5" type="ORF">J5V48_08400</name>
</gene>
<organism evidence="5 6">
    <name type="scientific">Succinivibrio faecicola</name>
    <dbReference type="NCBI Taxonomy" id="2820300"/>
    <lineage>
        <taxon>Bacteria</taxon>
        <taxon>Pseudomonadati</taxon>
        <taxon>Pseudomonadota</taxon>
        <taxon>Gammaproteobacteria</taxon>
        <taxon>Aeromonadales</taxon>
        <taxon>Succinivibrionaceae</taxon>
        <taxon>Succinivibrio</taxon>
    </lineage>
</organism>
<sequence length="195" mass="21413">MTRIILASSSPRRKEFMNYLGLQYECIKPDVDETVKEGELPEHLVLRLSKDKAFAVSADNTDAVVIAADTVVAIDNQILGKPNNREDAFNMLKKLQGRTHEVFTGTSIVYQERVKCFCVKCSVTFDCISDDELKTYVASGECDDKAGAYALQGIASIFIKEVSGSVTTVIGLPINEVRKALRELGVCIKIVSGTK</sequence>
<feature type="active site" description="Proton acceptor" evidence="4">
    <location>
        <position position="69"/>
    </location>
</feature>
<dbReference type="Gene3D" id="3.90.950.10">
    <property type="match status" value="1"/>
</dbReference>
<evidence type="ECO:0000256" key="1">
    <source>
        <dbReference type="ARBA" id="ARBA00001968"/>
    </source>
</evidence>
<feature type="site" description="Important for substrate specificity" evidence="4">
    <location>
        <position position="12"/>
    </location>
</feature>
<keyword evidence="6" id="KW-1185">Reference proteome</keyword>
<comment type="catalytic activity">
    <reaction evidence="4">
        <text>UTP + H2O = UMP + diphosphate + H(+)</text>
        <dbReference type="Rhea" id="RHEA:29395"/>
        <dbReference type="ChEBI" id="CHEBI:15377"/>
        <dbReference type="ChEBI" id="CHEBI:15378"/>
        <dbReference type="ChEBI" id="CHEBI:33019"/>
        <dbReference type="ChEBI" id="CHEBI:46398"/>
        <dbReference type="ChEBI" id="CHEBI:57865"/>
        <dbReference type="EC" id="3.6.1.9"/>
    </reaction>
</comment>
<dbReference type="EMBL" id="JAGFNY010000035">
    <property type="protein sequence ID" value="MBW7570913.1"/>
    <property type="molecule type" value="Genomic_DNA"/>
</dbReference>
<dbReference type="CDD" id="cd00555">
    <property type="entry name" value="Maf"/>
    <property type="match status" value="1"/>
</dbReference>
<evidence type="ECO:0000256" key="3">
    <source>
        <dbReference type="ARBA" id="ARBA00023080"/>
    </source>
</evidence>
<dbReference type="RefSeq" id="WP_219938138.1">
    <property type="nucleotide sequence ID" value="NZ_JAGFNY010000035.1"/>
</dbReference>
<keyword evidence="2 4" id="KW-0378">Hydrolase</keyword>
<feature type="site" description="Important for substrate specificity" evidence="4">
    <location>
        <position position="70"/>
    </location>
</feature>
<dbReference type="EC" id="3.6.1.9" evidence="4"/>
<comment type="function">
    <text evidence="4">Nucleoside triphosphate pyrophosphatase that hydrolyzes dTTP and UTP. May have a dual role in cell division arrest and in preventing the incorporation of modified nucleotides into cellular nucleic acids.</text>
</comment>
<evidence type="ECO:0000256" key="2">
    <source>
        <dbReference type="ARBA" id="ARBA00022801"/>
    </source>
</evidence>
<feature type="site" description="Important for substrate specificity" evidence="4">
    <location>
        <position position="152"/>
    </location>
</feature>
<dbReference type="InterPro" id="IPR003697">
    <property type="entry name" value="Maf-like"/>
</dbReference>
<accession>A0ABS7DHY9</accession>
<dbReference type="HAMAP" id="MF_00528">
    <property type="entry name" value="Maf"/>
    <property type="match status" value="1"/>
</dbReference>
<dbReference type="SUPFAM" id="SSF52972">
    <property type="entry name" value="ITPase-like"/>
    <property type="match status" value="1"/>
</dbReference>
<name>A0ABS7DHY9_9GAMM</name>
<reference evidence="5 6" key="1">
    <citation type="submission" date="2021-03" db="EMBL/GenBank/DDBJ databases">
        <title>Succinivibrio sp. nov. isolated from feces of cow.</title>
        <authorList>
            <person name="Choi J.-Y."/>
        </authorList>
    </citation>
    <scope>NUCLEOTIDE SEQUENCE [LARGE SCALE GENOMIC DNA]</scope>
    <source>
        <strain evidence="5 6">AGMB01872</strain>
    </source>
</reference>
<comment type="catalytic activity">
    <reaction evidence="4">
        <text>dTTP + H2O = dTMP + diphosphate + H(+)</text>
        <dbReference type="Rhea" id="RHEA:28534"/>
        <dbReference type="ChEBI" id="CHEBI:15377"/>
        <dbReference type="ChEBI" id="CHEBI:15378"/>
        <dbReference type="ChEBI" id="CHEBI:33019"/>
        <dbReference type="ChEBI" id="CHEBI:37568"/>
        <dbReference type="ChEBI" id="CHEBI:63528"/>
        <dbReference type="EC" id="3.6.1.9"/>
    </reaction>
</comment>
<proteinExistence type="inferred from homology"/>
<evidence type="ECO:0000313" key="5">
    <source>
        <dbReference type="EMBL" id="MBW7570913.1"/>
    </source>
</evidence>
<dbReference type="Proteomes" id="UP000731465">
    <property type="component" value="Unassembled WGS sequence"/>
</dbReference>
<dbReference type="InterPro" id="IPR029001">
    <property type="entry name" value="ITPase-like_fam"/>
</dbReference>
<comment type="cofactor">
    <cofactor evidence="1 4">
        <name>a divalent metal cation</name>
        <dbReference type="ChEBI" id="CHEBI:60240"/>
    </cofactor>
</comment>
<dbReference type="PANTHER" id="PTHR43213">
    <property type="entry name" value="BIFUNCTIONAL DTTP/UTP PYROPHOSPHATASE/METHYLTRANSFERASE PROTEIN-RELATED"/>
    <property type="match status" value="1"/>
</dbReference>
<evidence type="ECO:0000256" key="4">
    <source>
        <dbReference type="HAMAP-Rule" id="MF_00528"/>
    </source>
</evidence>
<keyword evidence="3 4" id="KW-0546">Nucleotide metabolism</keyword>
<evidence type="ECO:0000313" key="6">
    <source>
        <dbReference type="Proteomes" id="UP000731465"/>
    </source>
</evidence>
<comment type="similarity">
    <text evidence="4">Belongs to the Maf family. YhdE subfamily.</text>
</comment>
<protein>
    <recommendedName>
        <fullName evidence="4">dTTP/UTP pyrophosphatase</fullName>
        <shortName evidence="4">dTTPase/UTPase</shortName>
        <ecNumber evidence="4">3.6.1.9</ecNumber>
    </recommendedName>
    <alternativeName>
        <fullName evidence="4">Nucleoside triphosphate pyrophosphatase</fullName>
    </alternativeName>
    <alternativeName>
        <fullName evidence="4">Nucleotide pyrophosphatase</fullName>
        <shortName evidence="4">Nucleotide PPase</shortName>
    </alternativeName>
</protein>